<protein>
    <recommendedName>
        <fullName evidence="8">Multidrug efflux pump Tap</fullName>
    </recommendedName>
</protein>
<feature type="domain" description="Major facilitator superfamily (MFS) profile" evidence="10">
    <location>
        <begin position="18"/>
        <end position="403"/>
    </location>
</feature>
<evidence type="ECO:0000259" key="10">
    <source>
        <dbReference type="PROSITE" id="PS50850"/>
    </source>
</evidence>
<feature type="transmembrane region" description="Helical" evidence="9">
    <location>
        <begin position="21"/>
        <end position="44"/>
    </location>
</feature>
<comment type="caution">
    <text evidence="11">The sequence shown here is derived from an EMBL/GenBank/DDBJ whole genome shotgun (WGS) entry which is preliminary data.</text>
</comment>
<dbReference type="InterPro" id="IPR020846">
    <property type="entry name" value="MFS_dom"/>
</dbReference>
<dbReference type="AlphaFoldDB" id="A0A1W0CJJ4"/>
<organism evidence="11 12">
    <name type="scientific">Chromobacterium haemolyticum</name>
    <dbReference type="NCBI Taxonomy" id="394935"/>
    <lineage>
        <taxon>Bacteria</taxon>
        <taxon>Pseudomonadati</taxon>
        <taxon>Pseudomonadota</taxon>
        <taxon>Betaproteobacteria</taxon>
        <taxon>Neisseriales</taxon>
        <taxon>Chromobacteriaceae</taxon>
        <taxon>Chromobacterium</taxon>
    </lineage>
</organism>
<proteinExistence type="inferred from homology"/>
<feature type="transmembrane region" description="Helical" evidence="9">
    <location>
        <begin position="225"/>
        <end position="246"/>
    </location>
</feature>
<evidence type="ECO:0000256" key="7">
    <source>
        <dbReference type="ARBA" id="ARBA00038075"/>
    </source>
</evidence>
<dbReference type="PANTHER" id="PTHR23513:SF9">
    <property type="entry name" value="ENTEROBACTIN EXPORTER ENTS"/>
    <property type="match status" value="1"/>
</dbReference>
<keyword evidence="3" id="KW-1003">Cell membrane</keyword>
<evidence type="ECO:0000256" key="4">
    <source>
        <dbReference type="ARBA" id="ARBA00022692"/>
    </source>
</evidence>
<feature type="transmembrane region" description="Helical" evidence="9">
    <location>
        <begin position="84"/>
        <end position="105"/>
    </location>
</feature>
<keyword evidence="6 9" id="KW-0472">Membrane</keyword>
<reference evidence="11 12" key="1">
    <citation type="submission" date="2017-02" db="EMBL/GenBank/DDBJ databases">
        <title>Chromobacterium haemolyticum H5244.</title>
        <authorList>
            <person name="Gulvik C.A."/>
        </authorList>
    </citation>
    <scope>NUCLEOTIDE SEQUENCE [LARGE SCALE GENOMIC DNA]</scope>
    <source>
        <strain evidence="11 12">H5244</strain>
    </source>
</reference>
<gene>
    <name evidence="11" type="ORF">B0T45_18300</name>
</gene>
<name>A0A1W0CJJ4_9NEIS</name>
<dbReference type="PROSITE" id="PS50850">
    <property type="entry name" value="MFS"/>
    <property type="match status" value="1"/>
</dbReference>
<accession>A0A1W0CJJ4</accession>
<evidence type="ECO:0000256" key="5">
    <source>
        <dbReference type="ARBA" id="ARBA00022989"/>
    </source>
</evidence>
<comment type="similarity">
    <text evidence="7">Belongs to the major facilitator superfamily. Drug:H(+) antiporter-3 (DHA3) (TC 2.A.1.21) family.</text>
</comment>
<dbReference type="Pfam" id="PF07690">
    <property type="entry name" value="MFS_1"/>
    <property type="match status" value="1"/>
</dbReference>
<dbReference type="Gene3D" id="1.20.1250.20">
    <property type="entry name" value="MFS general substrate transporter like domains"/>
    <property type="match status" value="1"/>
</dbReference>
<dbReference type="CDD" id="cd06173">
    <property type="entry name" value="MFS_MefA_like"/>
    <property type="match status" value="1"/>
</dbReference>
<feature type="transmembrane region" description="Helical" evidence="9">
    <location>
        <begin position="380"/>
        <end position="402"/>
    </location>
</feature>
<evidence type="ECO:0000256" key="2">
    <source>
        <dbReference type="ARBA" id="ARBA00022448"/>
    </source>
</evidence>
<comment type="subcellular location">
    <subcellularLocation>
        <location evidence="1">Cell membrane</location>
        <topology evidence="1">Multi-pass membrane protein</topology>
    </subcellularLocation>
</comment>
<dbReference type="InterPro" id="IPR011701">
    <property type="entry name" value="MFS"/>
</dbReference>
<dbReference type="GO" id="GO:0022857">
    <property type="term" value="F:transmembrane transporter activity"/>
    <property type="evidence" value="ECO:0007669"/>
    <property type="project" value="InterPro"/>
</dbReference>
<feature type="transmembrane region" description="Helical" evidence="9">
    <location>
        <begin position="111"/>
        <end position="139"/>
    </location>
</feature>
<dbReference type="EMBL" id="MUKV01000030">
    <property type="protein sequence ID" value="OQS34878.1"/>
    <property type="molecule type" value="Genomic_DNA"/>
</dbReference>
<feature type="transmembrane region" description="Helical" evidence="9">
    <location>
        <begin position="258"/>
        <end position="277"/>
    </location>
</feature>
<evidence type="ECO:0000256" key="6">
    <source>
        <dbReference type="ARBA" id="ARBA00023136"/>
    </source>
</evidence>
<dbReference type="PANTHER" id="PTHR23513">
    <property type="entry name" value="INTEGRAL MEMBRANE EFFLUX PROTEIN-RELATED"/>
    <property type="match status" value="1"/>
</dbReference>
<dbReference type="InterPro" id="IPR036259">
    <property type="entry name" value="MFS_trans_sf"/>
</dbReference>
<evidence type="ECO:0000256" key="3">
    <source>
        <dbReference type="ARBA" id="ARBA00022475"/>
    </source>
</evidence>
<feature type="transmembrane region" description="Helical" evidence="9">
    <location>
        <begin position="316"/>
        <end position="336"/>
    </location>
</feature>
<dbReference type="NCBIfam" id="NF007792">
    <property type="entry name" value="PRK10489.1"/>
    <property type="match status" value="1"/>
</dbReference>
<evidence type="ECO:0000313" key="12">
    <source>
        <dbReference type="Proteomes" id="UP000192721"/>
    </source>
</evidence>
<dbReference type="Proteomes" id="UP000192721">
    <property type="component" value="Unassembled WGS sequence"/>
</dbReference>
<keyword evidence="4 9" id="KW-0812">Transmembrane</keyword>
<sequence>MKKSPIFVDFSLLRLNPHFRSIFIARMISVFAFGILMVAVPVQIHQLTGSTLQVGAAMALDGIGMFAGLMCGGVLADRMDRRRLILLGRSLCGLGFLALALNGFMTHPSVLALYVVSAWDGFFSGIGITSLMASIPVLVGRENLPAAGALSMLTMRIGGVLSPLLGGLIIAAAGVNWNYLLAGVGTLATLIPLTRLPSLKPQGGEPAHPLRSLLEGFQFLWQNKVVGAVVAVGTLQTLLSAVRVLYPSLAEDGYGGGAFEVGLMYSAVPLGAMIGAFTSGWVGGLSRPGAVMLSCVLASSLSIVSLGLVHHLAYGLLALALLGYFGSIASLLQFTLVQGNTPDHLLGRVNSLWNAQDVVGDGLGALGLGALARALAPLTAVGWFGAVAAAASLAMCGAFGSLRRLTGGAAAGAETAGEPARQGAGS</sequence>
<keyword evidence="2" id="KW-0813">Transport</keyword>
<evidence type="ECO:0000256" key="1">
    <source>
        <dbReference type="ARBA" id="ARBA00004651"/>
    </source>
</evidence>
<evidence type="ECO:0000256" key="8">
    <source>
        <dbReference type="ARBA" id="ARBA00040914"/>
    </source>
</evidence>
<feature type="transmembrane region" description="Helical" evidence="9">
    <location>
        <begin position="56"/>
        <end position="77"/>
    </location>
</feature>
<dbReference type="GO" id="GO:0005886">
    <property type="term" value="C:plasma membrane"/>
    <property type="evidence" value="ECO:0007669"/>
    <property type="project" value="UniProtKB-SubCell"/>
</dbReference>
<evidence type="ECO:0000256" key="9">
    <source>
        <dbReference type="SAM" id="Phobius"/>
    </source>
</evidence>
<keyword evidence="5 9" id="KW-1133">Transmembrane helix</keyword>
<evidence type="ECO:0000313" key="11">
    <source>
        <dbReference type="EMBL" id="OQS34878.1"/>
    </source>
</evidence>
<dbReference type="RefSeq" id="WP_081556459.1">
    <property type="nucleotide sequence ID" value="NZ_MUKV01000030.1"/>
</dbReference>
<feature type="transmembrane region" description="Helical" evidence="9">
    <location>
        <begin position="160"/>
        <end position="180"/>
    </location>
</feature>
<dbReference type="SUPFAM" id="SSF103473">
    <property type="entry name" value="MFS general substrate transporter"/>
    <property type="match status" value="1"/>
</dbReference>
<feature type="transmembrane region" description="Helical" evidence="9">
    <location>
        <begin position="289"/>
        <end position="309"/>
    </location>
</feature>